<dbReference type="InterPro" id="IPR036291">
    <property type="entry name" value="NAD(P)-bd_dom_sf"/>
</dbReference>
<dbReference type="AlphaFoldDB" id="A0AAW0CGE0"/>
<name>A0AAW0CGE0_9AGAR</name>
<dbReference type="SUPFAM" id="SSF51735">
    <property type="entry name" value="NAD(P)-binding Rossmann-fold domains"/>
    <property type="match status" value="1"/>
</dbReference>
<gene>
    <name evidence="3" type="ORF">R3P38DRAFT_538537</name>
</gene>
<protein>
    <submittedName>
        <fullName evidence="3">Short-chain dehydrogenase/reductase family protein</fullName>
    </submittedName>
</protein>
<dbReference type="GO" id="GO:0016491">
    <property type="term" value="F:oxidoreductase activity"/>
    <property type="evidence" value="ECO:0007669"/>
    <property type="project" value="UniProtKB-KW"/>
</dbReference>
<comment type="caution">
    <text evidence="3">The sequence shown here is derived from an EMBL/GenBank/DDBJ whole genome shotgun (WGS) entry which is preliminary data.</text>
</comment>
<accession>A0AAW0CGE0</accession>
<dbReference type="PANTHER" id="PTHR24320:SF283">
    <property type="entry name" value="RETINOL DEHYDROGENASE 11"/>
    <property type="match status" value="1"/>
</dbReference>
<evidence type="ECO:0000313" key="3">
    <source>
        <dbReference type="EMBL" id="KAK7038151.1"/>
    </source>
</evidence>
<sequence>MAPSFSFHTTSDEVAAAFADEIKGKNVLIIGTSVGGIGFETARAIAVKSPNLVIITGHNPERLKIAEETLRKEAPSANVRPLRLDLSSLEHVRKAAAELNAMPEPLHVVIHNAVAIPGPFKLTEDNLEAQAVTNHIAPFLLTKLLAPKILAARTAEYTPRVIFVSASGHAFCKGVNLRQLEKPEPASHESLDALFQSKCMNILSAIELSKRSKGRINSYSLHPGVIDTNLMRKGDVPAGLKKLELTDAEGRPNEKLHPWKTIPEGAATTIAAAFDPSLNDKPGAYLDDCVIANDKIAPHASDPATAEQLWAVTERIIGESFTF</sequence>
<evidence type="ECO:0000313" key="4">
    <source>
        <dbReference type="Proteomes" id="UP001362999"/>
    </source>
</evidence>
<evidence type="ECO:0000256" key="1">
    <source>
        <dbReference type="ARBA" id="ARBA00006484"/>
    </source>
</evidence>
<dbReference type="InterPro" id="IPR002347">
    <property type="entry name" value="SDR_fam"/>
</dbReference>
<reference evidence="3 4" key="1">
    <citation type="journal article" date="2024" name="J Genomics">
        <title>Draft genome sequencing and assembly of Favolaschia claudopus CIRM-BRFM 2984 isolated from oak limbs.</title>
        <authorList>
            <person name="Navarro D."/>
            <person name="Drula E."/>
            <person name="Chaduli D."/>
            <person name="Cazenave R."/>
            <person name="Ahrendt S."/>
            <person name="Wang J."/>
            <person name="Lipzen A."/>
            <person name="Daum C."/>
            <person name="Barry K."/>
            <person name="Grigoriev I.V."/>
            <person name="Favel A."/>
            <person name="Rosso M.N."/>
            <person name="Martin F."/>
        </authorList>
    </citation>
    <scope>NUCLEOTIDE SEQUENCE [LARGE SCALE GENOMIC DNA]</scope>
    <source>
        <strain evidence="3 4">CIRM-BRFM 2984</strain>
    </source>
</reference>
<dbReference type="Proteomes" id="UP001362999">
    <property type="component" value="Unassembled WGS sequence"/>
</dbReference>
<dbReference type="PANTHER" id="PTHR24320">
    <property type="entry name" value="RETINOL DEHYDROGENASE"/>
    <property type="match status" value="1"/>
</dbReference>
<keyword evidence="2" id="KW-0560">Oxidoreductase</keyword>
<keyword evidence="4" id="KW-1185">Reference proteome</keyword>
<dbReference type="Pfam" id="PF00106">
    <property type="entry name" value="adh_short"/>
    <property type="match status" value="1"/>
</dbReference>
<dbReference type="Gene3D" id="3.40.50.720">
    <property type="entry name" value="NAD(P)-binding Rossmann-like Domain"/>
    <property type="match status" value="1"/>
</dbReference>
<comment type="similarity">
    <text evidence="1">Belongs to the short-chain dehydrogenases/reductases (SDR) family.</text>
</comment>
<evidence type="ECO:0000256" key="2">
    <source>
        <dbReference type="ARBA" id="ARBA00023002"/>
    </source>
</evidence>
<dbReference type="EMBL" id="JAWWNJ010000017">
    <property type="protein sequence ID" value="KAK7038151.1"/>
    <property type="molecule type" value="Genomic_DNA"/>
</dbReference>
<organism evidence="3 4">
    <name type="scientific">Favolaschia claudopus</name>
    <dbReference type="NCBI Taxonomy" id="2862362"/>
    <lineage>
        <taxon>Eukaryota</taxon>
        <taxon>Fungi</taxon>
        <taxon>Dikarya</taxon>
        <taxon>Basidiomycota</taxon>
        <taxon>Agaricomycotina</taxon>
        <taxon>Agaricomycetes</taxon>
        <taxon>Agaricomycetidae</taxon>
        <taxon>Agaricales</taxon>
        <taxon>Marasmiineae</taxon>
        <taxon>Mycenaceae</taxon>
        <taxon>Favolaschia</taxon>
    </lineage>
</organism>
<proteinExistence type="inferred from homology"/>